<dbReference type="InterPro" id="IPR011006">
    <property type="entry name" value="CheY-like_superfamily"/>
</dbReference>
<feature type="DNA-binding region" description="OmpR/PhoB-type" evidence="9">
    <location>
        <begin position="148"/>
        <end position="247"/>
    </location>
</feature>
<dbReference type="GO" id="GO:0005829">
    <property type="term" value="C:cytosol"/>
    <property type="evidence" value="ECO:0007669"/>
    <property type="project" value="TreeGrafter"/>
</dbReference>
<dbReference type="GO" id="GO:0042802">
    <property type="term" value="F:identical protein binding"/>
    <property type="evidence" value="ECO:0007669"/>
    <property type="project" value="UniProtKB-ARBA"/>
</dbReference>
<dbReference type="SUPFAM" id="SSF52172">
    <property type="entry name" value="CheY-like"/>
    <property type="match status" value="1"/>
</dbReference>
<dbReference type="PROSITE" id="PS51755">
    <property type="entry name" value="OMPR_PHOB"/>
    <property type="match status" value="1"/>
</dbReference>
<comment type="subcellular location">
    <subcellularLocation>
        <location evidence="1">Cytoplasm</location>
    </subcellularLocation>
</comment>
<dbReference type="EMBL" id="CAGS01000046">
    <property type="protein sequence ID" value="CCF82634.1"/>
    <property type="molecule type" value="Genomic_DNA"/>
</dbReference>
<dbReference type="Pfam" id="PF00072">
    <property type="entry name" value="Response_reg"/>
    <property type="match status" value="1"/>
</dbReference>
<dbReference type="Gene3D" id="6.10.250.690">
    <property type="match status" value="1"/>
</dbReference>
<dbReference type="GO" id="GO:0032993">
    <property type="term" value="C:protein-DNA complex"/>
    <property type="evidence" value="ECO:0007669"/>
    <property type="project" value="TreeGrafter"/>
</dbReference>
<keyword evidence="5" id="KW-0805">Transcription regulation</keyword>
<keyword evidence="6 9" id="KW-0238">DNA-binding</keyword>
<evidence type="ECO:0000256" key="7">
    <source>
        <dbReference type="ARBA" id="ARBA00023163"/>
    </source>
</evidence>
<keyword evidence="3 8" id="KW-0597">Phosphoprotein</keyword>
<dbReference type="Gene3D" id="1.10.10.10">
    <property type="entry name" value="Winged helix-like DNA-binding domain superfamily/Winged helix DNA-binding domain"/>
    <property type="match status" value="1"/>
</dbReference>
<sequence>MVVQQDPIGSVWNSVGREALSHNRRVLIAEDDETLAATLRYTLQKHGYQVTIAHDGREALKSARTVQPDLVVLDLMLPLISGHDVCRYLRKWTDVPILMLTALGDEDDIIAGLEAGADDYVTKPFSMRALQARIKALLRRTQSVQQDGDVLSANGVTLFLKEHRAFFHQRELRLPPKEFKLLEVLMRRAGKVCSRMELLDLVWGEEVVIDPRNIDVHIRWLRGQLEGESDGSQLIETVHGIGYRFVGDLEPGFLEHL</sequence>
<dbReference type="Pfam" id="PF00486">
    <property type="entry name" value="Trans_reg_C"/>
    <property type="match status" value="1"/>
</dbReference>
<dbReference type="InterPro" id="IPR001789">
    <property type="entry name" value="Sig_transdc_resp-reg_receiver"/>
</dbReference>
<evidence type="ECO:0000313" key="12">
    <source>
        <dbReference type="EMBL" id="CCF82634.1"/>
    </source>
</evidence>
<accession>I4ED72</accession>
<dbReference type="FunFam" id="3.40.50.2300:FF:000021">
    <property type="entry name" value="Two-component system response regulator KdpE"/>
    <property type="match status" value="1"/>
</dbReference>
<dbReference type="PANTHER" id="PTHR48111">
    <property type="entry name" value="REGULATOR OF RPOS"/>
    <property type="match status" value="1"/>
</dbReference>
<evidence type="ECO:0000256" key="2">
    <source>
        <dbReference type="ARBA" id="ARBA00022490"/>
    </source>
</evidence>
<evidence type="ECO:0000256" key="5">
    <source>
        <dbReference type="ARBA" id="ARBA00023015"/>
    </source>
</evidence>
<evidence type="ECO:0000256" key="3">
    <source>
        <dbReference type="ARBA" id="ARBA00022553"/>
    </source>
</evidence>
<dbReference type="GO" id="GO:0000156">
    <property type="term" value="F:phosphorelay response regulator activity"/>
    <property type="evidence" value="ECO:0007669"/>
    <property type="project" value="TreeGrafter"/>
</dbReference>
<evidence type="ECO:0000259" key="10">
    <source>
        <dbReference type="PROSITE" id="PS50110"/>
    </source>
</evidence>
<comment type="caution">
    <text evidence="12">The sequence shown here is derived from an EMBL/GenBank/DDBJ whole genome shotgun (WGS) entry which is preliminary data.</text>
</comment>
<feature type="modified residue" description="4-aspartylphosphate" evidence="8">
    <location>
        <position position="74"/>
    </location>
</feature>
<dbReference type="GO" id="GO:0000987">
    <property type="term" value="F:cis-regulatory region sequence-specific DNA binding"/>
    <property type="evidence" value="ECO:0007669"/>
    <property type="project" value="UniProtKB-ARBA"/>
</dbReference>
<dbReference type="GO" id="GO:0045893">
    <property type="term" value="P:positive regulation of DNA-templated transcription"/>
    <property type="evidence" value="ECO:0007669"/>
    <property type="project" value="UniProtKB-ARBA"/>
</dbReference>
<dbReference type="SMART" id="SM00448">
    <property type="entry name" value="REC"/>
    <property type="match status" value="1"/>
</dbReference>
<dbReference type="CDD" id="cd17574">
    <property type="entry name" value="REC_OmpR"/>
    <property type="match status" value="1"/>
</dbReference>
<evidence type="ECO:0000313" key="13">
    <source>
        <dbReference type="Proteomes" id="UP000004221"/>
    </source>
</evidence>
<keyword evidence="4" id="KW-0902">Two-component regulatory system</keyword>
<dbReference type="SUPFAM" id="SSF46894">
    <property type="entry name" value="C-terminal effector domain of the bipartite response regulators"/>
    <property type="match status" value="1"/>
</dbReference>
<dbReference type="InterPro" id="IPR039420">
    <property type="entry name" value="WalR-like"/>
</dbReference>
<dbReference type="InterPro" id="IPR036388">
    <property type="entry name" value="WH-like_DNA-bd_sf"/>
</dbReference>
<keyword evidence="7" id="KW-0804">Transcription</keyword>
<evidence type="ECO:0000256" key="6">
    <source>
        <dbReference type="ARBA" id="ARBA00023125"/>
    </source>
</evidence>
<evidence type="ECO:0000256" key="9">
    <source>
        <dbReference type="PROSITE-ProRule" id="PRU01091"/>
    </source>
</evidence>
<dbReference type="SMART" id="SM00862">
    <property type="entry name" value="Trans_reg_C"/>
    <property type="match status" value="1"/>
</dbReference>
<dbReference type="AlphaFoldDB" id="I4ED72"/>
<keyword evidence="2" id="KW-0963">Cytoplasm</keyword>
<dbReference type="InterPro" id="IPR001867">
    <property type="entry name" value="OmpR/PhoB-type_DNA-bd"/>
</dbReference>
<evidence type="ECO:0000256" key="1">
    <source>
        <dbReference type="ARBA" id="ARBA00004496"/>
    </source>
</evidence>
<organism evidence="12 13">
    <name type="scientific">Nitrolancea hollandica Lb</name>
    <dbReference type="NCBI Taxonomy" id="1129897"/>
    <lineage>
        <taxon>Bacteria</taxon>
        <taxon>Pseudomonadati</taxon>
        <taxon>Thermomicrobiota</taxon>
        <taxon>Thermomicrobia</taxon>
        <taxon>Sphaerobacterales</taxon>
        <taxon>Sphaerobacterineae</taxon>
        <taxon>Sphaerobacteraceae</taxon>
        <taxon>Nitrolancea</taxon>
    </lineage>
</organism>
<keyword evidence="13" id="KW-1185">Reference proteome</keyword>
<protein>
    <submittedName>
        <fullName evidence="12">Response regulator in two-component regulatory system with PhoR (Or CreC), regulation of Pi uptake (OmpR family)</fullName>
    </submittedName>
</protein>
<evidence type="ECO:0000256" key="8">
    <source>
        <dbReference type="PROSITE-ProRule" id="PRU00169"/>
    </source>
</evidence>
<proteinExistence type="predicted"/>
<dbReference type="InterPro" id="IPR016032">
    <property type="entry name" value="Sig_transdc_resp-reg_C-effctor"/>
</dbReference>
<dbReference type="PANTHER" id="PTHR48111:SF40">
    <property type="entry name" value="PHOSPHATE REGULON TRANSCRIPTIONAL REGULATORY PROTEIN PHOB"/>
    <property type="match status" value="1"/>
</dbReference>
<evidence type="ECO:0000256" key="4">
    <source>
        <dbReference type="ARBA" id="ARBA00023012"/>
    </source>
</evidence>
<evidence type="ECO:0000259" key="11">
    <source>
        <dbReference type="PROSITE" id="PS51755"/>
    </source>
</evidence>
<feature type="domain" description="OmpR/PhoB-type" evidence="11">
    <location>
        <begin position="148"/>
        <end position="247"/>
    </location>
</feature>
<feature type="domain" description="Response regulatory" evidence="10">
    <location>
        <begin position="25"/>
        <end position="138"/>
    </location>
</feature>
<reference evidence="12 13" key="1">
    <citation type="journal article" date="2012" name="ISME J.">
        <title>Nitrification expanded: discovery, physiology and genomics of a nitrite-oxidizing bacterium from the phylum Chloroflexi.</title>
        <authorList>
            <person name="Sorokin D.Y."/>
            <person name="Lucker S."/>
            <person name="Vejmelkova D."/>
            <person name="Kostrikina N.A."/>
            <person name="Kleerebezem R."/>
            <person name="Rijpstra W.I."/>
            <person name="Damste J.S."/>
            <person name="Le Paslier D."/>
            <person name="Muyzer G."/>
            <person name="Wagner M."/>
            <person name="van Loosdrecht M.C."/>
            <person name="Daims H."/>
        </authorList>
    </citation>
    <scope>NUCLEOTIDE SEQUENCE [LARGE SCALE GENOMIC DNA]</scope>
    <source>
        <strain evidence="13">none</strain>
    </source>
</reference>
<dbReference type="PROSITE" id="PS50110">
    <property type="entry name" value="RESPONSE_REGULATORY"/>
    <property type="match status" value="1"/>
</dbReference>
<dbReference type="Proteomes" id="UP000004221">
    <property type="component" value="Unassembled WGS sequence"/>
</dbReference>
<name>I4ED72_9BACT</name>
<dbReference type="CDD" id="cd00383">
    <property type="entry name" value="trans_reg_C"/>
    <property type="match status" value="1"/>
</dbReference>
<gene>
    <name evidence="12" type="primary">phoB2</name>
    <name evidence="12" type="ORF">NITHO_140016</name>
</gene>
<dbReference type="Gene3D" id="3.40.50.2300">
    <property type="match status" value="1"/>
</dbReference>